<keyword evidence="2" id="KW-1133">Transmembrane helix</keyword>
<feature type="region of interest" description="Disordered" evidence="1">
    <location>
        <begin position="1"/>
        <end position="75"/>
    </location>
</feature>
<proteinExistence type="predicted"/>
<keyword evidence="2" id="KW-0472">Membrane</keyword>
<reference evidence="3" key="2">
    <citation type="submission" date="2024-01" db="EMBL/GenBank/DDBJ databases">
        <title>Comparative genomics of Cryptococcus and Kwoniella reveals pathogenesis evolution and contrasting modes of karyotype evolution via chromosome fusion or intercentromeric recombination.</title>
        <authorList>
            <person name="Coelho M.A."/>
            <person name="David-Palma M."/>
            <person name="Shea T."/>
            <person name="Bowers K."/>
            <person name="McGinley-Smith S."/>
            <person name="Mohammad A.W."/>
            <person name="Gnirke A."/>
            <person name="Yurkov A.M."/>
            <person name="Nowrousian M."/>
            <person name="Sun S."/>
            <person name="Cuomo C.A."/>
            <person name="Heitman J."/>
        </authorList>
    </citation>
    <scope>NUCLEOTIDE SEQUENCE</scope>
    <source>
        <strain evidence="3">CBS 12478</strain>
    </source>
</reference>
<feature type="compositionally biased region" description="Polar residues" evidence="1">
    <location>
        <begin position="20"/>
        <end position="43"/>
    </location>
</feature>
<feature type="compositionally biased region" description="Polar residues" evidence="1">
    <location>
        <begin position="1"/>
        <end position="13"/>
    </location>
</feature>
<protein>
    <submittedName>
        <fullName evidence="3">Uncharacterized protein</fullName>
    </submittedName>
</protein>
<gene>
    <name evidence="3" type="ORF">CI109_105957</name>
</gene>
<dbReference type="KEGG" id="ksn:43589293"/>
<keyword evidence="2" id="KW-0812">Transmembrane</keyword>
<dbReference type="AlphaFoldDB" id="A0A5M6BY26"/>
<feature type="transmembrane region" description="Helical" evidence="2">
    <location>
        <begin position="403"/>
        <end position="421"/>
    </location>
</feature>
<dbReference type="PANTHER" id="PTHR34814">
    <property type="entry name" value="NITROSOGUANIDINE RESISTANCE PROTEIN SNG1"/>
    <property type="match status" value="1"/>
</dbReference>
<dbReference type="Proteomes" id="UP000322225">
    <property type="component" value="Chromosome 11"/>
</dbReference>
<feature type="transmembrane region" description="Helical" evidence="2">
    <location>
        <begin position="101"/>
        <end position="121"/>
    </location>
</feature>
<feature type="compositionally biased region" description="Gly residues" evidence="1">
    <location>
        <begin position="50"/>
        <end position="64"/>
    </location>
</feature>
<reference evidence="3" key="1">
    <citation type="submission" date="2017-08" db="EMBL/GenBank/DDBJ databases">
        <authorList>
            <person name="Cuomo C."/>
            <person name="Billmyre B."/>
            <person name="Heitman J."/>
        </authorList>
    </citation>
    <scope>NUCLEOTIDE SEQUENCE</scope>
    <source>
        <strain evidence="3">CBS 12478</strain>
    </source>
</reference>
<organism evidence="3 4">
    <name type="scientific">Kwoniella shandongensis</name>
    <dbReference type="NCBI Taxonomy" id="1734106"/>
    <lineage>
        <taxon>Eukaryota</taxon>
        <taxon>Fungi</taxon>
        <taxon>Dikarya</taxon>
        <taxon>Basidiomycota</taxon>
        <taxon>Agaricomycotina</taxon>
        <taxon>Tremellomycetes</taxon>
        <taxon>Tremellales</taxon>
        <taxon>Cryptococcaceae</taxon>
        <taxon>Kwoniella</taxon>
    </lineage>
</organism>
<feature type="transmembrane region" description="Helical" evidence="2">
    <location>
        <begin position="460"/>
        <end position="481"/>
    </location>
</feature>
<sequence length="503" mass="54492">MTATSNGDHTNNAGLPVNGGPSTSESYAPNEKTATATEPQNGVTELGSKPGSGPGAGAGAGPATGGPSAAEQGGKKPQLQKFSYSFFSPEIKHLRGIAIKILGMTMVIMTIIIWACLPVYWGSLWKANKYTNKLTVRVIDRDGGEVGSVVTQGLLAQTNLKYFITSPSEFPTAADVEHNIVQEGAWGAIIINAGATALLNTARQIGNSSYNGTSAIEVVYAQARNENAVGNYLAPYMQGALNQILSRYNAQSVAQYLGANANNATAINLLVTAPTTINNGIYYTVNNLRPYNQPVAAAITLVGLIYLLILSFIITMTNNAVREIIGPFMTTRSYLIYRIAAPLICYLPISFVFTMISLPFKIHFGAHFTYAGGFFLWWFSSYLGMAALGLSTEFAITIMGPRFIAFFLIPLIIVNVSVAALPHELQPWIYRYGAAMPFYNCGRIIRTIIFDTKNEIGKNIGILLGWIGVNIITVSAATWWFRRHAVNQHNKEVGENEMDSNDE</sequence>
<evidence type="ECO:0000256" key="1">
    <source>
        <dbReference type="SAM" id="MobiDB-lite"/>
    </source>
</evidence>
<dbReference type="OrthoDB" id="2140105at2759"/>
<dbReference type="Pfam" id="PF12051">
    <property type="entry name" value="DUF3533"/>
    <property type="match status" value="1"/>
</dbReference>
<evidence type="ECO:0000256" key="2">
    <source>
        <dbReference type="SAM" id="Phobius"/>
    </source>
</evidence>
<dbReference type="EMBL" id="CP144061">
    <property type="protein sequence ID" value="WWD21471.1"/>
    <property type="molecule type" value="Genomic_DNA"/>
</dbReference>
<evidence type="ECO:0000313" key="3">
    <source>
        <dbReference type="EMBL" id="WWD21471.1"/>
    </source>
</evidence>
<feature type="transmembrane region" description="Helical" evidence="2">
    <location>
        <begin position="368"/>
        <end position="391"/>
    </location>
</feature>
<evidence type="ECO:0000313" key="4">
    <source>
        <dbReference type="Proteomes" id="UP000322225"/>
    </source>
</evidence>
<feature type="transmembrane region" description="Helical" evidence="2">
    <location>
        <begin position="335"/>
        <end position="356"/>
    </location>
</feature>
<feature type="transmembrane region" description="Helical" evidence="2">
    <location>
        <begin position="295"/>
        <end position="314"/>
    </location>
</feature>
<dbReference type="Gene3D" id="3.40.1710.10">
    <property type="entry name" value="abc type-2 transporter like domain"/>
    <property type="match status" value="1"/>
</dbReference>
<dbReference type="PANTHER" id="PTHR34814:SF1">
    <property type="entry name" value="NITROSOGUANIDINE RESISTANCE PROTEIN SNG1"/>
    <property type="match status" value="1"/>
</dbReference>
<dbReference type="GeneID" id="43589293"/>
<name>A0A5M6BY26_9TREE</name>
<dbReference type="InterPro" id="IPR053001">
    <property type="entry name" value="MNNG_permease-like"/>
</dbReference>
<accession>A0A5M6BY26</accession>
<dbReference type="GO" id="GO:0016020">
    <property type="term" value="C:membrane"/>
    <property type="evidence" value="ECO:0007669"/>
    <property type="project" value="TreeGrafter"/>
</dbReference>
<dbReference type="InterPro" id="IPR022703">
    <property type="entry name" value="DUF3533"/>
</dbReference>
<keyword evidence="4" id="KW-1185">Reference proteome</keyword>
<dbReference type="RefSeq" id="XP_031860664.1">
    <property type="nucleotide sequence ID" value="XM_032005152.1"/>
</dbReference>